<accession>F2KR57</accession>
<dbReference type="RefSeq" id="WP_013683366.1">
    <property type="nucleotide sequence ID" value="NC_015320.1"/>
</dbReference>
<gene>
    <name evidence="1" type="ordered locus">Arcve_0674</name>
</gene>
<dbReference type="Proteomes" id="UP000008136">
    <property type="component" value="Chromosome"/>
</dbReference>
<dbReference type="AlphaFoldDB" id="F2KR57"/>
<proteinExistence type="predicted"/>
<evidence type="ECO:0000313" key="2">
    <source>
        <dbReference type="Proteomes" id="UP000008136"/>
    </source>
</evidence>
<organism evidence="1 2">
    <name type="scientific">Archaeoglobus veneficus (strain DSM 11195 / SNP6)</name>
    <dbReference type="NCBI Taxonomy" id="693661"/>
    <lineage>
        <taxon>Archaea</taxon>
        <taxon>Methanobacteriati</taxon>
        <taxon>Methanobacteriota</taxon>
        <taxon>Archaeoglobi</taxon>
        <taxon>Archaeoglobales</taxon>
        <taxon>Archaeoglobaceae</taxon>
        <taxon>Archaeoglobus</taxon>
    </lineage>
</organism>
<name>F2KR57_ARCVS</name>
<protein>
    <submittedName>
        <fullName evidence="1">Uncharacterized protein</fullName>
    </submittedName>
</protein>
<reference evidence="1 2" key="1">
    <citation type="submission" date="2011-03" db="EMBL/GenBank/DDBJ databases">
        <title>The complete genome of Archaeoglobus veneficus SNP6.</title>
        <authorList>
            <consortium name="US DOE Joint Genome Institute (JGI-PGF)"/>
            <person name="Lucas S."/>
            <person name="Copeland A."/>
            <person name="Lapidus A."/>
            <person name="Bruce D."/>
            <person name="Goodwin L."/>
            <person name="Pitluck S."/>
            <person name="Kyrpides N."/>
            <person name="Mavromatis K."/>
            <person name="Pagani I."/>
            <person name="Ivanova N."/>
            <person name="Mikhailova N."/>
            <person name="Lu M."/>
            <person name="Detter J.C."/>
            <person name="Tapia R."/>
            <person name="Han C."/>
            <person name="Land M."/>
            <person name="Hauser L."/>
            <person name="Markowitz V."/>
            <person name="Cheng J.-F."/>
            <person name="Hugenholtz P."/>
            <person name="Woyke T."/>
            <person name="Wu D."/>
            <person name="Spring S."/>
            <person name="Brambilla E."/>
            <person name="Klenk H.-P."/>
            <person name="Eisen J.A."/>
        </authorList>
    </citation>
    <scope>NUCLEOTIDE SEQUENCE [LARGE SCALE GENOMIC DNA]</scope>
    <source>
        <strain>SNP6</strain>
    </source>
</reference>
<dbReference type="STRING" id="693661.Arcve_0674"/>
<sequence>MNGEEFQNLVIDKLIKIENRVTKLESKINGSVVIIINNDTIKRAGLVVLTALAAKIGIDLSGFW</sequence>
<keyword evidence="2" id="KW-1185">Reference proteome</keyword>
<dbReference type="KEGG" id="ave:Arcve_0674"/>
<evidence type="ECO:0000313" key="1">
    <source>
        <dbReference type="EMBL" id="AEA46694.1"/>
    </source>
</evidence>
<dbReference type="HOGENOM" id="CLU_2856902_0_0_2"/>
<dbReference type="EMBL" id="CP002588">
    <property type="protein sequence ID" value="AEA46694.1"/>
    <property type="molecule type" value="Genomic_DNA"/>
</dbReference>
<dbReference type="GeneID" id="10393772"/>